<evidence type="ECO:0000256" key="4">
    <source>
        <dbReference type="ARBA" id="ARBA00023277"/>
    </source>
</evidence>
<dbReference type="CDD" id="cd08991">
    <property type="entry name" value="GH43_HoAraf43-like"/>
    <property type="match status" value="1"/>
</dbReference>
<keyword evidence="11" id="KW-1185">Reference proteome</keyword>
<dbReference type="EMBL" id="JRLY01000022">
    <property type="protein sequence ID" value="KGO91217.1"/>
    <property type="molecule type" value="Genomic_DNA"/>
</dbReference>
<feature type="active site" description="Proton acceptor" evidence="6">
    <location>
        <position position="27"/>
    </location>
</feature>
<evidence type="ECO:0000256" key="5">
    <source>
        <dbReference type="ARBA" id="ARBA00023295"/>
    </source>
</evidence>
<dbReference type="InterPro" id="IPR023296">
    <property type="entry name" value="Glyco_hydro_beta-prop_sf"/>
</dbReference>
<comment type="similarity">
    <text evidence="1 8">Belongs to the glycosyl hydrolase 43 family.</text>
</comment>
<feature type="active site" description="Proton donor" evidence="6">
    <location>
        <position position="197"/>
    </location>
</feature>
<feature type="chain" id="PRO_5001992075" evidence="9">
    <location>
        <begin position="19"/>
        <end position="310"/>
    </location>
</feature>
<dbReference type="SUPFAM" id="SSF75005">
    <property type="entry name" value="Arabinanase/levansucrase/invertase"/>
    <property type="match status" value="1"/>
</dbReference>
<dbReference type="InterPro" id="IPR006710">
    <property type="entry name" value="Glyco_hydro_43"/>
</dbReference>
<name>A0A0A2MEY4_9FLAO</name>
<dbReference type="GO" id="GO:0045493">
    <property type="term" value="P:xylan catabolic process"/>
    <property type="evidence" value="ECO:0007669"/>
    <property type="project" value="UniProtKB-KW"/>
</dbReference>
<sequence>MKNYITVCFLLCCAWLSAQDKNPLLADPTIFENEGTYYLYGTKGAKDVDGEGFQVYTSTDLKNWKKPAANNGFAFKKGDGYGTTGFWAPQVFKYNNKFYMAYTANEQIAIASSDSPAGPFKNDGKPLAADVRQIDPFIFFDNGKIYLYHVRLENGNRIFVAEMENDLSAIKPGTLKECITATKPWEDTEKVKWTVTEGPTVFKKDNLYYLLYSANDFRNKDYAVGCATSKSPHGPWEKPDSPFISQSLLKYPGTGHGDVFYDKKGSMYYVFHTHFSESEVAPRKTAIIPITLKGKQLSIAKGKNIIWLVL</sequence>
<dbReference type="PANTHER" id="PTHR43772">
    <property type="entry name" value="ENDO-1,4-BETA-XYLANASE"/>
    <property type="match status" value="1"/>
</dbReference>
<dbReference type="STRING" id="1121898.GCA_000422725_03095"/>
<proteinExistence type="inferred from homology"/>
<keyword evidence="5 8" id="KW-0326">Glycosidase</keyword>
<dbReference type="OrthoDB" id="1016412at2"/>
<dbReference type="InterPro" id="IPR052176">
    <property type="entry name" value="Glycosyl_Hydrlase_43_Enz"/>
</dbReference>
<reference evidence="10 11" key="1">
    <citation type="submission" date="2013-09" db="EMBL/GenBank/DDBJ databases">
        <authorList>
            <person name="Zeng Z."/>
            <person name="Chen C."/>
        </authorList>
    </citation>
    <scope>NUCLEOTIDE SEQUENCE [LARGE SCALE GENOMIC DNA]</scope>
    <source>
        <strain evidence="10 11">WB 4.1-42</strain>
    </source>
</reference>
<evidence type="ECO:0000256" key="3">
    <source>
        <dbReference type="ARBA" id="ARBA00022801"/>
    </source>
</evidence>
<feature type="site" description="Important for catalytic activity, responsible for pKa modulation of the active site Glu and correct orientation of both the proton donor and substrate" evidence="7">
    <location>
        <position position="135"/>
    </location>
</feature>
<feature type="signal peptide" evidence="9">
    <location>
        <begin position="1"/>
        <end position="18"/>
    </location>
</feature>
<evidence type="ECO:0000256" key="6">
    <source>
        <dbReference type="PIRSR" id="PIRSR606710-1"/>
    </source>
</evidence>
<keyword evidence="9" id="KW-0732">Signal</keyword>
<keyword evidence="2" id="KW-0858">Xylan degradation</keyword>
<keyword evidence="3 8" id="KW-0378">Hydrolase</keyword>
<dbReference type="eggNOG" id="COG3507">
    <property type="taxonomic scope" value="Bacteria"/>
</dbReference>
<dbReference type="Pfam" id="PF04616">
    <property type="entry name" value="Glyco_hydro_43"/>
    <property type="match status" value="1"/>
</dbReference>
<evidence type="ECO:0000256" key="7">
    <source>
        <dbReference type="PIRSR" id="PIRSR606710-2"/>
    </source>
</evidence>
<comment type="caution">
    <text evidence="10">The sequence shown here is derived from an EMBL/GenBank/DDBJ whole genome shotgun (WGS) entry which is preliminary data.</text>
</comment>
<dbReference type="Proteomes" id="UP000030111">
    <property type="component" value="Unassembled WGS sequence"/>
</dbReference>
<evidence type="ECO:0000256" key="9">
    <source>
        <dbReference type="SAM" id="SignalP"/>
    </source>
</evidence>
<dbReference type="PANTHER" id="PTHR43772:SF2">
    <property type="entry name" value="PUTATIVE (AFU_ORTHOLOGUE AFUA_2G04480)-RELATED"/>
    <property type="match status" value="1"/>
</dbReference>
<dbReference type="Gene3D" id="2.115.10.20">
    <property type="entry name" value="Glycosyl hydrolase domain, family 43"/>
    <property type="match status" value="1"/>
</dbReference>
<evidence type="ECO:0000256" key="1">
    <source>
        <dbReference type="ARBA" id="ARBA00009865"/>
    </source>
</evidence>
<gene>
    <name evidence="10" type="ORF">Q766_18850</name>
</gene>
<dbReference type="GO" id="GO:0004553">
    <property type="term" value="F:hydrolase activity, hydrolyzing O-glycosyl compounds"/>
    <property type="evidence" value="ECO:0007669"/>
    <property type="project" value="InterPro"/>
</dbReference>
<dbReference type="AlphaFoldDB" id="A0A0A2MEY4"/>
<keyword evidence="4" id="KW-0119">Carbohydrate metabolism</keyword>
<evidence type="ECO:0000313" key="10">
    <source>
        <dbReference type="EMBL" id="KGO91217.1"/>
    </source>
</evidence>
<organism evidence="10 11">
    <name type="scientific">Flavobacterium subsaxonicum WB 4.1-42 = DSM 21790</name>
    <dbReference type="NCBI Taxonomy" id="1121898"/>
    <lineage>
        <taxon>Bacteria</taxon>
        <taxon>Pseudomonadati</taxon>
        <taxon>Bacteroidota</taxon>
        <taxon>Flavobacteriia</taxon>
        <taxon>Flavobacteriales</taxon>
        <taxon>Flavobacteriaceae</taxon>
        <taxon>Flavobacterium</taxon>
    </lineage>
</organism>
<evidence type="ECO:0000256" key="8">
    <source>
        <dbReference type="RuleBase" id="RU361187"/>
    </source>
</evidence>
<evidence type="ECO:0000256" key="2">
    <source>
        <dbReference type="ARBA" id="ARBA00022651"/>
    </source>
</evidence>
<dbReference type="RefSeq" id="WP_026993203.1">
    <property type="nucleotide sequence ID" value="NZ_JRLY01000022.1"/>
</dbReference>
<keyword evidence="2" id="KW-0624">Polysaccharide degradation</keyword>
<evidence type="ECO:0000313" key="11">
    <source>
        <dbReference type="Proteomes" id="UP000030111"/>
    </source>
</evidence>
<accession>A0A0A2MEY4</accession>
<protein>
    <submittedName>
        <fullName evidence="10">Beta-xylosidase</fullName>
    </submittedName>
</protein>